<evidence type="ECO:0000256" key="2">
    <source>
        <dbReference type="ARBA" id="ARBA00011741"/>
    </source>
</evidence>
<dbReference type="InterPro" id="IPR022479">
    <property type="entry name" value="PqqD_bac"/>
</dbReference>
<organism evidence="4 5">
    <name type="scientific">Actinomadura yumaensis</name>
    <dbReference type="NCBI Taxonomy" id="111807"/>
    <lineage>
        <taxon>Bacteria</taxon>
        <taxon>Bacillati</taxon>
        <taxon>Actinomycetota</taxon>
        <taxon>Actinomycetes</taxon>
        <taxon>Streptosporangiales</taxon>
        <taxon>Thermomonosporaceae</taxon>
        <taxon>Actinomadura</taxon>
    </lineage>
</organism>
<evidence type="ECO:0000313" key="4">
    <source>
        <dbReference type="EMBL" id="MFC6880190.1"/>
    </source>
</evidence>
<evidence type="ECO:0000256" key="1">
    <source>
        <dbReference type="ARBA" id="ARBA00004886"/>
    </source>
</evidence>
<sequence length="88" mass="9800">MADASPWRPVLARSVILRYDRVRDADLLLMPERAVRLSGTGGRVLRLCDGSRTVAGIVAELSEAFPGAPVEREVPEFLERVRAKGWLR</sequence>
<dbReference type="Proteomes" id="UP001596380">
    <property type="component" value="Unassembled WGS sequence"/>
</dbReference>
<dbReference type="EMBL" id="JBHSXS010000004">
    <property type="protein sequence ID" value="MFC6880190.1"/>
    <property type="molecule type" value="Genomic_DNA"/>
</dbReference>
<keyword evidence="5" id="KW-1185">Reference proteome</keyword>
<dbReference type="Gene3D" id="1.10.10.1150">
    <property type="entry name" value="Coenzyme PQQ synthesis protein D (PqqD)"/>
    <property type="match status" value="1"/>
</dbReference>
<comment type="pathway">
    <text evidence="1">Cofactor biosynthesis; pyrroloquinoline quinone biosynthesis.</text>
</comment>
<gene>
    <name evidence="4" type="primary">pqqD</name>
    <name evidence="4" type="ORF">ACFQKB_10490</name>
</gene>
<proteinExistence type="predicted"/>
<dbReference type="RefSeq" id="WP_160820678.1">
    <property type="nucleotide sequence ID" value="NZ_JBHSXE010000001.1"/>
</dbReference>
<keyword evidence="3" id="KW-0884">PQQ biosynthesis</keyword>
<dbReference type="InterPro" id="IPR041881">
    <property type="entry name" value="PqqD_sf"/>
</dbReference>
<protein>
    <submittedName>
        <fullName evidence="4">Pyrroloquinoline quinone biosynthesis peptide chaperone PqqD</fullName>
    </submittedName>
</protein>
<reference evidence="5" key="1">
    <citation type="journal article" date="2019" name="Int. J. Syst. Evol. Microbiol.">
        <title>The Global Catalogue of Microorganisms (GCM) 10K type strain sequencing project: providing services to taxonomists for standard genome sequencing and annotation.</title>
        <authorList>
            <consortium name="The Broad Institute Genomics Platform"/>
            <consortium name="The Broad Institute Genome Sequencing Center for Infectious Disease"/>
            <person name="Wu L."/>
            <person name="Ma J."/>
        </authorList>
    </citation>
    <scope>NUCLEOTIDE SEQUENCE [LARGE SCALE GENOMIC DNA]</scope>
    <source>
        <strain evidence="5">JCM 3369</strain>
    </source>
</reference>
<comment type="caution">
    <text evidence="4">The sequence shown here is derived from an EMBL/GenBank/DDBJ whole genome shotgun (WGS) entry which is preliminary data.</text>
</comment>
<dbReference type="NCBIfam" id="TIGR03859">
    <property type="entry name" value="PQQ_PqqD"/>
    <property type="match status" value="1"/>
</dbReference>
<evidence type="ECO:0000313" key="5">
    <source>
        <dbReference type="Proteomes" id="UP001596380"/>
    </source>
</evidence>
<dbReference type="Pfam" id="PF05402">
    <property type="entry name" value="PqqD"/>
    <property type="match status" value="1"/>
</dbReference>
<dbReference type="InterPro" id="IPR008792">
    <property type="entry name" value="PQQD"/>
</dbReference>
<name>A0ABW2CIA7_9ACTN</name>
<comment type="subunit">
    <text evidence="2">Monomer. Interacts with PqqE.</text>
</comment>
<evidence type="ECO:0000256" key="3">
    <source>
        <dbReference type="ARBA" id="ARBA00022905"/>
    </source>
</evidence>
<accession>A0ABW2CIA7</accession>